<dbReference type="EMBL" id="BTFZ01000019">
    <property type="protein sequence ID" value="GMM38333.1"/>
    <property type="molecule type" value="Genomic_DNA"/>
</dbReference>
<evidence type="ECO:0000313" key="12">
    <source>
        <dbReference type="Proteomes" id="UP001360560"/>
    </source>
</evidence>
<comment type="catalytic activity">
    <reaction evidence="7">
        <text>a 5'-end (N(7)-methyl 5'-triphosphoguanosine)-ribonucleoside in snoRNA + S-adenosyl-L-methionine = a 5'-end (N(2),N(7)-dimethyl 5'-triphosphoguanosine)-ribonucleoside in snoRNA + S-adenosyl-L-homocysteine + H(+)</text>
        <dbReference type="Rhea" id="RHEA:78475"/>
        <dbReference type="Rhea" id="RHEA-COMP:19086"/>
        <dbReference type="Rhea" id="RHEA-COMP:19088"/>
        <dbReference type="ChEBI" id="CHEBI:15378"/>
        <dbReference type="ChEBI" id="CHEBI:57856"/>
        <dbReference type="ChEBI" id="CHEBI:59789"/>
        <dbReference type="ChEBI" id="CHEBI:156461"/>
        <dbReference type="ChEBI" id="CHEBI:172880"/>
    </reaction>
    <physiologicalReaction direction="left-to-right" evidence="7">
        <dbReference type="Rhea" id="RHEA:78476"/>
    </physiologicalReaction>
</comment>
<dbReference type="GO" id="GO:0005739">
    <property type="term" value="C:mitochondrion"/>
    <property type="evidence" value="ECO:0007669"/>
    <property type="project" value="TreeGrafter"/>
</dbReference>
<dbReference type="GO" id="GO:0008276">
    <property type="term" value="F:protein methyltransferase activity"/>
    <property type="evidence" value="ECO:0007669"/>
    <property type="project" value="InterPro"/>
</dbReference>
<dbReference type="GO" id="GO:0036261">
    <property type="term" value="P:7-methylguanosine cap hypermethylation"/>
    <property type="evidence" value="ECO:0007669"/>
    <property type="project" value="InterPro"/>
</dbReference>
<evidence type="ECO:0000256" key="2">
    <source>
        <dbReference type="ARBA" id="ARBA00022603"/>
    </source>
</evidence>
<reference evidence="11 12" key="1">
    <citation type="journal article" date="2023" name="Elife">
        <title>Identification of key yeast species and microbe-microbe interactions impacting larval growth of Drosophila in the wild.</title>
        <authorList>
            <person name="Mure A."/>
            <person name="Sugiura Y."/>
            <person name="Maeda R."/>
            <person name="Honda K."/>
            <person name="Sakurai N."/>
            <person name="Takahashi Y."/>
            <person name="Watada M."/>
            <person name="Katoh T."/>
            <person name="Gotoh A."/>
            <person name="Gotoh Y."/>
            <person name="Taniguchi I."/>
            <person name="Nakamura K."/>
            <person name="Hayashi T."/>
            <person name="Katayama T."/>
            <person name="Uemura T."/>
            <person name="Hattori Y."/>
        </authorList>
    </citation>
    <scope>NUCLEOTIDE SEQUENCE [LARGE SCALE GENOMIC DNA]</scope>
    <source>
        <strain evidence="11 12">SC-9</strain>
    </source>
</reference>
<dbReference type="Proteomes" id="UP001360560">
    <property type="component" value="Unassembled WGS sequence"/>
</dbReference>
<dbReference type="GO" id="GO:0003676">
    <property type="term" value="F:nucleic acid binding"/>
    <property type="evidence" value="ECO:0007669"/>
    <property type="project" value="InterPro"/>
</dbReference>
<accession>A0AAV5QU09</accession>
<keyword evidence="4" id="KW-0949">S-adenosyl-L-methionine</keyword>
<evidence type="ECO:0000256" key="6">
    <source>
        <dbReference type="ARBA" id="ARBA00047418"/>
    </source>
</evidence>
<evidence type="ECO:0000256" key="3">
    <source>
        <dbReference type="ARBA" id="ARBA00022679"/>
    </source>
</evidence>
<comment type="catalytic activity">
    <reaction evidence="9">
        <text>a 5'-end (N(7)-methyl 5'-triphosphoguanosine)-ribonucleoside in snRNA + S-adenosyl-L-methionine = a 5'-end (N(2),N(7)-dimethyl 5'-triphosphoguanosine)-ribonucleoside in snRNA + S-adenosyl-L-homocysteine + H(+)</text>
        <dbReference type="Rhea" id="RHEA:78471"/>
        <dbReference type="Rhea" id="RHEA-COMP:19085"/>
        <dbReference type="Rhea" id="RHEA-COMP:19087"/>
        <dbReference type="ChEBI" id="CHEBI:15378"/>
        <dbReference type="ChEBI" id="CHEBI:57856"/>
        <dbReference type="ChEBI" id="CHEBI:59789"/>
        <dbReference type="ChEBI" id="CHEBI:156461"/>
        <dbReference type="ChEBI" id="CHEBI:172880"/>
    </reaction>
    <physiologicalReaction direction="left-to-right" evidence="9">
        <dbReference type="Rhea" id="RHEA:78472"/>
    </physiologicalReaction>
</comment>
<dbReference type="PANTHER" id="PTHR18895">
    <property type="entry name" value="HEMK METHYLTRANSFERASE"/>
    <property type="match status" value="1"/>
</dbReference>
<comment type="catalytic activity">
    <reaction evidence="8">
        <text>a 5'-end (N(2),N(7)-dimethyl 5'-triphosphoguanosine)-ribonucleoside in snRNA + S-adenosyl-L-methionine = a 5'-end (N(2),N(2),N(7)-trimethyl 5'-triphosphoguanosine)-ribonucleoside in snRNA + S-adenosyl-L-homocysteine + H(+)</text>
        <dbReference type="Rhea" id="RHEA:78479"/>
        <dbReference type="Rhea" id="RHEA-COMP:19087"/>
        <dbReference type="Rhea" id="RHEA-COMP:19089"/>
        <dbReference type="ChEBI" id="CHEBI:15378"/>
        <dbReference type="ChEBI" id="CHEBI:57856"/>
        <dbReference type="ChEBI" id="CHEBI:59789"/>
        <dbReference type="ChEBI" id="CHEBI:167623"/>
        <dbReference type="ChEBI" id="CHEBI:172880"/>
    </reaction>
    <physiologicalReaction direction="left-to-right" evidence="8">
        <dbReference type="Rhea" id="RHEA:78480"/>
    </physiologicalReaction>
</comment>
<evidence type="ECO:0000256" key="4">
    <source>
        <dbReference type="ARBA" id="ARBA00022691"/>
    </source>
</evidence>
<organism evidence="11 12">
    <name type="scientific">Saccharomycopsis crataegensis</name>
    <dbReference type="NCBI Taxonomy" id="43959"/>
    <lineage>
        <taxon>Eukaryota</taxon>
        <taxon>Fungi</taxon>
        <taxon>Dikarya</taxon>
        <taxon>Ascomycota</taxon>
        <taxon>Saccharomycotina</taxon>
        <taxon>Saccharomycetes</taxon>
        <taxon>Saccharomycopsidaceae</taxon>
        <taxon>Saccharomycopsis</taxon>
    </lineage>
</organism>
<dbReference type="InterPro" id="IPR002052">
    <property type="entry name" value="DNA_methylase_N6_adenine_CS"/>
</dbReference>
<evidence type="ECO:0000256" key="10">
    <source>
        <dbReference type="ARBA" id="ARBA00049790"/>
    </source>
</evidence>
<evidence type="ECO:0000256" key="7">
    <source>
        <dbReference type="ARBA" id="ARBA00048740"/>
    </source>
</evidence>
<keyword evidence="2 11" id="KW-0489">Methyltransferase</keyword>
<keyword evidence="3" id="KW-0808">Transferase</keyword>
<sequence length="284" mass="32407">MPRIPPSVFRQALRTDPLLVPLLPVTRSLSGAQAELRWLRKEVPKPKLPWAIVQRSNYRPLQYILGDQPFLDLSIKCAEGTLIPRWETEEWIARIKPFISNVKIIDACTGTGCVALSFNGTGSNIVGIDIDTSCLSLAKFNQQSNRCDDIVHWAQCDILNWTDDLHHVCKGVNFLVSNPPYIPWEEYTKLDRSVKNFEPQLALVGDLEFYNALVHNLLEPNLNTCDGFVFEVGNVNQIHHVRDLVKKHGWNVGYLMDSAGYHRCVVGWKPDGRFDFKKLCDFVY</sequence>
<name>A0AAV5QU09_9ASCO</name>
<gene>
    <name evidence="11" type="ORF">DASC09_056720</name>
</gene>
<dbReference type="RefSeq" id="XP_064855329.1">
    <property type="nucleotide sequence ID" value="XM_064999257.1"/>
</dbReference>
<dbReference type="InterPro" id="IPR050320">
    <property type="entry name" value="N5-glutamine_MTase"/>
</dbReference>
<dbReference type="Pfam" id="PF09445">
    <property type="entry name" value="Methyltransf_15"/>
    <property type="match status" value="1"/>
</dbReference>
<dbReference type="InterPro" id="IPR004556">
    <property type="entry name" value="HemK-like"/>
</dbReference>
<keyword evidence="12" id="KW-1185">Reference proteome</keyword>
<comment type="catalytic activity">
    <reaction evidence="6">
        <text>a 5'-end (N(2),N(7)-dimethyl 5'-triphosphoguanosine)-ribonucleoside in snoRNA + S-adenosyl-L-methionine = a 5'-end (N(2),N(2),N(7)-trimethyl 5'-triphosphoguanosine)-ribonucleoside in snoRNA + S-adenosyl-L-homocysteine + H(+)</text>
        <dbReference type="Rhea" id="RHEA:78507"/>
        <dbReference type="Rhea" id="RHEA-COMP:19088"/>
        <dbReference type="Rhea" id="RHEA-COMP:19090"/>
        <dbReference type="ChEBI" id="CHEBI:15378"/>
        <dbReference type="ChEBI" id="CHEBI:57856"/>
        <dbReference type="ChEBI" id="CHEBI:59789"/>
        <dbReference type="ChEBI" id="CHEBI:167623"/>
        <dbReference type="ChEBI" id="CHEBI:172880"/>
    </reaction>
    <physiologicalReaction direction="left-to-right" evidence="6">
        <dbReference type="Rhea" id="RHEA:78508"/>
    </physiologicalReaction>
</comment>
<dbReference type="InterPro" id="IPR029063">
    <property type="entry name" value="SAM-dependent_MTases_sf"/>
</dbReference>
<dbReference type="GeneID" id="90076322"/>
<dbReference type="NCBIfam" id="TIGR00536">
    <property type="entry name" value="hemK_fam"/>
    <property type="match status" value="1"/>
</dbReference>
<dbReference type="SUPFAM" id="SSF53335">
    <property type="entry name" value="S-adenosyl-L-methionine-dependent methyltransferases"/>
    <property type="match status" value="1"/>
</dbReference>
<protein>
    <recommendedName>
        <fullName evidence="1">Trimethylguanosine synthase</fullName>
    </recommendedName>
    <alternativeName>
        <fullName evidence="10">Cap-specific guanine-N(2) methyltransferase</fullName>
    </alternativeName>
</protein>
<proteinExistence type="inferred from homology"/>
<dbReference type="AlphaFoldDB" id="A0AAV5QU09"/>
<dbReference type="InterPro" id="IPR019012">
    <property type="entry name" value="RNA_cap_Gua-N2-MeTrfase"/>
</dbReference>
<comment type="similarity">
    <text evidence="5">Belongs to the methyltransferase superfamily. Trimethylguanosine synthase family.</text>
</comment>
<dbReference type="PROSITE" id="PS00092">
    <property type="entry name" value="N6_MTASE"/>
    <property type="match status" value="1"/>
</dbReference>
<dbReference type="Gene3D" id="3.40.50.150">
    <property type="entry name" value="Vaccinia Virus protein VP39"/>
    <property type="match status" value="1"/>
</dbReference>
<evidence type="ECO:0000256" key="9">
    <source>
        <dbReference type="ARBA" id="ARBA00049075"/>
    </source>
</evidence>
<evidence type="ECO:0000313" key="11">
    <source>
        <dbReference type="EMBL" id="GMM38333.1"/>
    </source>
</evidence>
<evidence type="ECO:0000256" key="8">
    <source>
        <dbReference type="ARBA" id="ARBA00048763"/>
    </source>
</evidence>
<evidence type="ECO:0000256" key="1">
    <source>
        <dbReference type="ARBA" id="ARBA00018517"/>
    </source>
</evidence>
<dbReference type="CDD" id="cd02440">
    <property type="entry name" value="AdoMet_MTases"/>
    <property type="match status" value="1"/>
</dbReference>
<evidence type="ECO:0000256" key="5">
    <source>
        <dbReference type="ARBA" id="ARBA00025783"/>
    </source>
</evidence>
<dbReference type="PANTHER" id="PTHR18895:SF74">
    <property type="entry name" value="MTRF1L RELEASE FACTOR GLUTAMINE METHYLTRANSFERASE"/>
    <property type="match status" value="1"/>
</dbReference>
<comment type="caution">
    <text evidence="11">The sequence shown here is derived from an EMBL/GenBank/DDBJ whole genome shotgun (WGS) entry which is preliminary data.</text>
</comment>